<name>A0A9Q3CJD9_9BASI</name>
<evidence type="ECO:0000256" key="1">
    <source>
        <dbReference type="SAM" id="MobiDB-lite"/>
    </source>
</evidence>
<sequence length="274" mass="30617">MSLKTMGLPEKLTQCATCDFNNTHALPFNHQFDPVSQPLDCIHIDLAGPISPMSVSGFRDRKVVIEKHITFYEDVFLSLDYPTCGPEPLLIPLLVLKEEVAVDEVGTVESAKADNIVSNQLLEALHSPDHSSAVKNNAQPEDKESLADEPPIPPPRRIKVIGPQHPTLISCDLDCSNVLPYSRQPNIFVSSCDNTPRMYQGAIKSSNNEKWMESISKELGSVNQLDVWDVVDLDPKFKLVGTRWVFKVKKDHLGNITEHKAQLCAQGFTQIRRH</sequence>
<reference evidence="3" key="1">
    <citation type="submission" date="2021-03" db="EMBL/GenBank/DDBJ databases">
        <title>Draft genome sequence of rust myrtle Austropuccinia psidii MF-1, a brazilian biotype.</title>
        <authorList>
            <person name="Quecine M.C."/>
            <person name="Pachon D.M.R."/>
            <person name="Bonatelli M.L."/>
            <person name="Correr F.H."/>
            <person name="Franceschini L.M."/>
            <person name="Leite T.F."/>
            <person name="Margarido G.R.A."/>
            <person name="Almeida C.A."/>
            <person name="Ferrarezi J.A."/>
            <person name="Labate C.A."/>
        </authorList>
    </citation>
    <scope>NUCLEOTIDE SEQUENCE</scope>
    <source>
        <strain evidence="3">MF-1</strain>
    </source>
</reference>
<gene>
    <name evidence="3" type="ORF">O181_023441</name>
</gene>
<dbReference type="EMBL" id="AVOT02007355">
    <property type="protein sequence ID" value="MBW0483726.1"/>
    <property type="molecule type" value="Genomic_DNA"/>
</dbReference>
<dbReference type="InterPro" id="IPR013103">
    <property type="entry name" value="RVT_2"/>
</dbReference>
<protein>
    <recommendedName>
        <fullName evidence="2">Reverse transcriptase Ty1/copia-type domain-containing protein</fullName>
    </recommendedName>
</protein>
<feature type="domain" description="Reverse transcriptase Ty1/copia-type" evidence="2">
    <location>
        <begin position="226"/>
        <end position="271"/>
    </location>
</feature>
<proteinExistence type="predicted"/>
<organism evidence="3 4">
    <name type="scientific">Austropuccinia psidii MF-1</name>
    <dbReference type="NCBI Taxonomy" id="1389203"/>
    <lineage>
        <taxon>Eukaryota</taxon>
        <taxon>Fungi</taxon>
        <taxon>Dikarya</taxon>
        <taxon>Basidiomycota</taxon>
        <taxon>Pucciniomycotina</taxon>
        <taxon>Pucciniomycetes</taxon>
        <taxon>Pucciniales</taxon>
        <taxon>Sphaerophragmiaceae</taxon>
        <taxon>Austropuccinia</taxon>
    </lineage>
</organism>
<dbReference type="AlphaFoldDB" id="A0A9Q3CJD9"/>
<dbReference type="OrthoDB" id="3051642at2759"/>
<keyword evidence="4" id="KW-1185">Reference proteome</keyword>
<dbReference type="Proteomes" id="UP000765509">
    <property type="component" value="Unassembled WGS sequence"/>
</dbReference>
<dbReference type="Pfam" id="PF07727">
    <property type="entry name" value="RVT_2"/>
    <property type="match status" value="1"/>
</dbReference>
<comment type="caution">
    <text evidence="3">The sequence shown here is derived from an EMBL/GenBank/DDBJ whole genome shotgun (WGS) entry which is preliminary data.</text>
</comment>
<accession>A0A9Q3CJD9</accession>
<evidence type="ECO:0000313" key="4">
    <source>
        <dbReference type="Proteomes" id="UP000765509"/>
    </source>
</evidence>
<evidence type="ECO:0000259" key="2">
    <source>
        <dbReference type="Pfam" id="PF07727"/>
    </source>
</evidence>
<evidence type="ECO:0000313" key="3">
    <source>
        <dbReference type="EMBL" id="MBW0483726.1"/>
    </source>
</evidence>
<feature type="region of interest" description="Disordered" evidence="1">
    <location>
        <begin position="128"/>
        <end position="157"/>
    </location>
</feature>